<dbReference type="Pfam" id="PF00348">
    <property type="entry name" value="polyprenyl_synt"/>
    <property type="match status" value="1"/>
</dbReference>
<sequence length="457" mass="52596">MNSMEAIKQKIIDLEEECFRLRDQIWMESDYDEEVGEYLTDPWIWQPHRLHPQIDSKDSSAPELEHTLMSLQPKSPTSGKRKYVTDCSNSQSGSSIKRLCLQERETDIGDMNNIRPDPIHDQSKSDISLWLTKLPDLNDKVIALEPYKYISSMQKRKIRYLIIDALDFWYKVPLESLEIIKNVVELLQRSSVILDDMDDGPALRRARGTVISTHQIFGIPSSINSANYLFFKGLEMVQKLSPYSVAIYARELRNLHVGQSLELHWAFHGIAPSDEEYIRMIDAKNGGLFRMAGLLMKDQATTNKNLDVEELLNILGRFVQICDDYINIYSRNYFAYKAENVEDLDEGRLSFTILHALRHPGSDSEDEKLKGLLHSRSMQSNGRFTSHQMVQAIKIISNSRGKKYSEHVLTELQTAINSKLEILESTGIEKNLVMMSVMEKLRVADLNSLQAHNHYKL</sequence>
<evidence type="ECO:0000256" key="1">
    <source>
        <dbReference type="ARBA" id="ARBA00022679"/>
    </source>
</evidence>
<evidence type="ECO:0000256" key="5">
    <source>
        <dbReference type="SAM" id="MobiDB-lite"/>
    </source>
</evidence>
<evidence type="ECO:0000313" key="7">
    <source>
        <dbReference type="Proteomes" id="UP001365542"/>
    </source>
</evidence>
<evidence type="ECO:0000256" key="3">
    <source>
        <dbReference type="ARBA" id="ARBA00022842"/>
    </source>
</evidence>
<dbReference type="GO" id="GO:0008299">
    <property type="term" value="P:isoprenoid biosynthetic process"/>
    <property type="evidence" value="ECO:0007669"/>
    <property type="project" value="InterPro"/>
</dbReference>
<proteinExistence type="inferred from homology"/>
<evidence type="ECO:0000256" key="4">
    <source>
        <dbReference type="RuleBase" id="RU004466"/>
    </source>
</evidence>
<dbReference type="InterPro" id="IPR008949">
    <property type="entry name" value="Isoprenoid_synthase_dom_sf"/>
</dbReference>
<protein>
    <submittedName>
        <fullName evidence="6">Uncharacterized protein</fullName>
    </submittedName>
</protein>
<feature type="compositionally biased region" description="Polar residues" evidence="5">
    <location>
        <begin position="69"/>
        <end position="78"/>
    </location>
</feature>
<feature type="region of interest" description="Disordered" evidence="5">
    <location>
        <begin position="69"/>
        <end position="89"/>
    </location>
</feature>
<keyword evidence="3" id="KW-0460">Magnesium</keyword>
<gene>
    <name evidence="6" type="ORF">TWF694_000469</name>
</gene>
<dbReference type="GO" id="GO:0046872">
    <property type="term" value="F:metal ion binding"/>
    <property type="evidence" value="ECO:0007669"/>
    <property type="project" value="UniProtKB-KW"/>
</dbReference>
<name>A0AAV9XPK0_9PEZI</name>
<organism evidence="6 7">
    <name type="scientific">Orbilia ellipsospora</name>
    <dbReference type="NCBI Taxonomy" id="2528407"/>
    <lineage>
        <taxon>Eukaryota</taxon>
        <taxon>Fungi</taxon>
        <taxon>Dikarya</taxon>
        <taxon>Ascomycota</taxon>
        <taxon>Pezizomycotina</taxon>
        <taxon>Orbiliomycetes</taxon>
        <taxon>Orbiliales</taxon>
        <taxon>Orbiliaceae</taxon>
        <taxon>Orbilia</taxon>
    </lineage>
</organism>
<comment type="caution">
    <text evidence="6">The sequence shown here is derived from an EMBL/GenBank/DDBJ whole genome shotgun (WGS) entry which is preliminary data.</text>
</comment>
<dbReference type="EMBL" id="JAVHJO010000001">
    <property type="protein sequence ID" value="KAK6543735.1"/>
    <property type="molecule type" value="Genomic_DNA"/>
</dbReference>
<dbReference type="Proteomes" id="UP001365542">
    <property type="component" value="Unassembled WGS sequence"/>
</dbReference>
<keyword evidence="2" id="KW-0479">Metal-binding</keyword>
<comment type="similarity">
    <text evidence="4">Belongs to the FPP/GGPP synthase family.</text>
</comment>
<evidence type="ECO:0000256" key="2">
    <source>
        <dbReference type="ARBA" id="ARBA00022723"/>
    </source>
</evidence>
<dbReference type="SUPFAM" id="SSF48576">
    <property type="entry name" value="Terpenoid synthases"/>
    <property type="match status" value="1"/>
</dbReference>
<evidence type="ECO:0000313" key="6">
    <source>
        <dbReference type="EMBL" id="KAK6543735.1"/>
    </source>
</evidence>
<keyword evidence="7" id="KW-1185">Reference proteome</keyword>
<dbReference type="GO" id="GO:0004659">
    <property type="term" value="F:prenyltransferase activity"/>
    <property type="evidence" value="ECO:0007669"/>
    <property type="project" value="InterPro"/>
</dbReference>
<accession>A0AAV9XPK0</accession>
<dbReference type="CDD" id="cd00867">
    <property type="entry name" value="Trans_IPPS"/>
    <property type="match status" value="1"/>
</dbReference>
<dbReference type="AlphaFoldDB" id="A0AAV9XPK0"/>
<dbReference type="InterPro" id="IPR000092">
    <property type="entry name" value="Polyprenyl_synt"/>
</dbReference>
<dbReference type="Gene3D" id="1.10.600.10">
    <property type="entry name" value="Farnesyl Diphosphate Synthase"/>
    <property type="match status" value="1"/>
</dbReference>
<dbReference type="PANTHER" id="PTHR12001">
    <property type="entry name" value="GERANYLGERANYL PYROPHOSPHATE SYNTHASE"/>
    <property type="match status" value="1"/>
</dbReference>
<keyword evidence="1 4" id="KW-0808">Transferase</keyword>
<reference evidence="6 7" key="1">
    <citation type="submission" date="2019-10" db="EMBL/GenBank/DDBJ databases">
        <authorList>
            <person name="Palmer J.M."/>
        </authorList>
    </citation>
    <scope>NUCLEOTIDE SEQUENCE [LARGE SCALE GENOMIC DNA]</scope>
    <source>
        <strain evidence="6 7">TWF694</strain>
    </source>
</reference>
<dbReference type="GO" id="GO:0043386">
    <property type="term" value="P:mycotoxin biosynthetic process"/>
    <property type="evidence" value="ECO:0007669"/>
    <property type="project" value="UniProtKB-ARBA"/>
</dbReference>
<dbReference type="PANTHER" id="PTHR12001:SF44">
    <property type="entry name" value="GERANYLGERANYL PYROPHOSPHATE SYNTHASE"/>
    <property type="match status" value="1"/>
</dbReference>
<dbReference type="GO" id="GO:0046165">
    <property type="term" value="P:alcohol biosynthetic process"/>
    <property type="evidence" value="ECO:0007669"/>
    <property type="project" value="UniProtKB-ARBA"/>
</dbReference>